<dbReference type="RefSeq" id="WP_198733290.1">
    <property type="nucleotide sequence ID" value="NZ_JAEINH010000004.1"/>
</dbReference>
<feature type="transmembrane region" description="Helical" evidence="18">
    <location>
        <begin position="51"/>
        <end position="68"/>
    </location>
</feature>
<evidence type="ECO:0000313" key="20">
    <source>
        <dbReference type="EMBL" id="MBI9114744.1"/>
    </source>
</evidence>
<dbReference type="GO" id="GO:0005737">
    <property type="term" value="C:cytoplasm"/>
    <property type="evidence" value="ECO:0007669"/>
    <property type="project" value="UniProtKB-SubCell"/>
</dbReference>
<evidence type="ECO:0000256" key="5">
    <source>
        <dbReference type="ARBA" id="ARBA00017322"/>
    </source>
</evidence>
<sequence>MNWYDAVGRWMEDRRTLVDAVGTSLALLVVVPLTVALAPNDTTSLETGRDGWTVAVLSTLVVAPLAIRRSHPVLSVALVYGATLFHQLLGLPFLMPADMLVLVALFSVTVYGPRWAHLVAIASGLVGCMMLGVFMGMITGDIVVLVFITSLFVGSLFLATWAFGLVRRGRRDTINALRDRALRLEVERDQQAKIATAAERSRIAREMHDIVAHSLSVMIAQADGGRYMATTDPEAAGRTLTTIGETGRAALADMRRLLGVLRSDGDDEDDGAALTADRTPQPAAGDIESLVAQVRASGTRISLVRMGTARTLPPGTGLTLYRICQEALTNILKHAGPDPGVTVVLTWARAGVRLEVDDDGRGASADSDGAGQGLLGMRERAAMFGGTVVTGPRPGGGFRVMLDLPLPEQRD</sequence>
<organism evidence="20 21">
    <name type="scientific">Sanguibacter suaedae</name>
    <dbReference type="NCBI Taxonomy" id="2795737"/>
    <lineage>
        <taxon>Bacteria</taxon>
        <taxon>Bacillati</taxon>
        <taxon>Actinomycetota</taxon>
        <taxon>Actinomycetes</taxon>
        <taxon>Micrococcales</taxon>
        <taxon>Sanguibacteraceae</taxon>
        <taxon>Sanguibacter</taxon>
    </lineage>
</organism>
<feature type="transmembrane region" description="Helical" evidence="18">
    <location>
        <begin position="144"/>
        <end position="166"/>
    </location>
</feature>
<keyword evidence="18" id="KW-0472">Membrane</keyword>
<dbReference type="Pfam" id="PF23539">
    <property type="entry name" value="DUF7134"/>
    <property type="match status" value="1"/>
</dbReference>
<evidence type="ECO:0000256" key="6">
    <source>
        <dbReference type="ARBA" id="ARBA00022485"/>
    </source>
</evidence>
<dbReference type="PANTHER" id="PTHR24421">
    <property type="entry name" value="NITRATE/NITRITE SENSOR PROTEIN NARX-RELATED"/>
    <property type="match status" value="1"/>
</dbReference>
<dbReference type="SMART" id="SM00387">
    <property type="entry name" value="HATPase_c"/>
    <property type="match status" value="1"/>
</dbReference>
<keyword evidence="7" id="KW-0963">Cytoplasm</keyword>
<evidence type="ECO:0000256" key="8">
    <source>
        <dbReference type="ARBA" id="ARBA00022553"/>
    </source>
</evidence>
<dbReference type="GO" id="GO:0051539">
    <property type="term" value="F:4 iron, 4 sulfur cluster binding"/>
    <property type="evidence" value="ECO:0007669"/>
    <property type="project" value="UniProtKB-KW"/>
</dbReference>
<dbReference type="InterPro" id="IPR011712">
    <property type="entry name" value="Sig_transdc_His_kin_sub3_dim/P"/>
</dbReference>
<gene>
    <name evidence="20" type="ORF">JAV76_06930</name>
</gene>
<comment type="subcellular location">
    <subcellularLocation>
        <location evidence="3">Cytoplasm</location>
    </subcellularLocation>
</comment>
<evidence type="ECO:0000256" key="1">
    <source>
        <dbReference type="ARBA" id="ARBA00000085"/>
    </source>
</evidence>
<dbReference type="PRINTS" id="PR00344">
    <property type="entry name" value="BCTRLSENSOR"/>
</dbReference>
<evidence type="ECO:0000313" key="21">
    <source>
        <dbReference type="Proteomes" id="UP000602087"/>
    </source>
</evidence>
<evidence type="ECO:0000256" key="9">
    <source>
        <dbReference type="ARBA" id="ARBA00022679"/>
    </source>
</evidence>
<dbReference type="GO" id="GO:0000155">
    <property type="term" value="F:phosphorelay sensor kinase activity"/>
    <property type="evidence" value="ECO:0007669"/>
    <property type="project" value="InterPro"/>
</dbReference>
<evidence type="ECO:0000256" key="15">
    <source>
        <dbReference type="ARBA" id="ARBA00023014"/>
    </source>
</evidence>
<evidence type="ECO:0000256" key="7">
    <source>
        <dbReference type="ARBA" id="ARBA00022490"/>
    </source>
</evidence>
<dbReference type="GO" id="GO:0046983">
    <property type="term" value="F:protein dimerization activity"/>
    <property type="evidence" value="ECO:0007669"/>
    <property type="project" value="InterPro"/>
</dbReference>
<keyword evidence="11 20" id="KW-0418">Kinase</keyword>
<dbReference type="Pfam" id="PF02518">
    <property type="entry name" value="HATPase_c"/>
    <property type="match status" value="1"/>
</dbReference>
<dbReference type="AlphaFoldDB" id="A0A934ID54"/>
<evidence type="ECO:0000256" key="12">
    <source>
        <dbReference type="ARBA" id="ARBA00022840"/>
    </source>
</evidence>
<keyword evidence="15" id="KW-0479">Metal-binding</keyword>
<dbReference type="Gene3D" id="3.30.565.10">
    <property type="entry name" value="Histidine kinase-like ATPase, C-terminal domain"/>
    <property type="match status" value="1"/>
</dbReference>
<keyword evidence="21" id="KW-1185">Reference proteome</keyword>
<comment type="function">
    <text evidence="16">Member of the two-component regulatory system NreB/NreC involved in the control of dissimilatory nitrate/nitrite reduction in response to oxygen. NreB functions as a direct oxygen sensor histidine kinase which is autophosphorylated, in the absence of oxygen, probably at the conserved histidine residue, and transfers its phosphate group probably to a conserved aspartate residue of NreC. NreB/NreC activates the expression of the nitrate (narGHJI) and nitrite (nir) reductase operons, as well as the putative nitrate transporter gene narT.</text>
</comment>
<feature type="transmembrane region" description="Helical" evidence="18">
    <location>
        <begin position="88"/>
        <end position="111"/>
    </location>
</feature>
<keyword evidence="6" id="KW-0004">4Fe-4S</keyword>
<comment type="caution">
    <text evidence="20">The sequence shown here is derived from an EMBL/GenBank/DDBJ whole genome shotgun (WGS) entry which is preliminary data.</text>
</comment>
<feature type="domain" description="Histidine kinase/HSP90-like ATPase" evidence="19">
    <location>
        <begin position="315"/>
        <end position="408"/>
    </location>
</feature>
<dbReference type="InterPro" id="IPR055558">
    <property type="entry name" value="DUF7134"/>
</dbReference>
<dbReference type="InterPro" id="IPR036890">
    <property type="entry name" value="HATPase_C_sf"/>
</dbReference>
<keyword evidence="18" id="KW-0812">Transmembrane</keyword>
<accession>A0A934ID54</accession>
<reference evidence="20" key="1">
    <citation type="submission" date="2020-12" db="EMBL/GenBank/DDBJ databases">
        <title>Sanguibacter suaedae sp. nov., isolated from Suaeda aralocaspica.</title>
        <authorList>
            <person name="Ma Q."/>
        </authorList>
    </citation>
    <scope>NUCLEOTIDE SEQUENCE</scope>
    <source>
        <strain evidence="20">YZGR15</strain>
    </source>
</reference>
<dbReference type="InterPro" id="IPR050482">
    <property type="entry name" value="Sensor_HK_TwoCompSys"/>
</dbReference>
<keyword evidence="13" id="KW-0408">Iron</keyword>
<keyword evidence="9" id="KW-0808">Transferase</keyword>
<dbReference type="CDD" id="cd16917">
    <property type="entry name" value="HATPase_UhpB-NarQ-NarX-like"/>
    <property type="match status" value="1"/>
</dbReference>
<evidence type="ECO:0000256" key="13">
    <source>
        <dbReference type="ARBA" id="ARBA00023004"/>
    </source>
</evidence>
<name>A0A934ID54_9MICO</name>
<evidence type="ECO:0000256" key="16">
    <source>
        <dbReference type="ARBA" id="ARBA00024827"/>
    </source>
</evidence>
<evidence type="ECO:0000256" key="17">
    <source>
        <dbReference type="ARBA" id="ARBA00030800"/>
    </source>
</evidence>
<evidence type="ECO:0000259" key="19">
    <source>
        <dbReference type="SMART" id="SM00387"/>
    </source>
</evidence>
<dbReference type="EMBL" id="JAEINH010000004">
    <property type="protein sequence ID" value="MBI9114744.1"/>
    <property type="molecule type" value="Genomic_DNA"/>
</dbReference>
<dbReference type="InterPro" id="IPR004358">
    <property type="entry name" value="Sig_transdc_His_kin-like_C"/>
</dbReference>
<comment type="cofactor">
    <cofactor evidence="2">
        <name>[4Fe-4S] cluster</name>
        <dbReference type="ChEBI" id="CHEBI:49883"/>
    </cofactor>
</comment>
<keyword evidence="10" id="KW-0547">Nucleotide-binding</keyword>
<dbReference type="EC" id="2.7.13.3" evidence="4"/>
<dbReference type="Gene3D" id="1.20.5.1930">
    <property type="match status" value="1"/>
</dbReference>
<evidence type="ECO:0000256" key="4">
    <source>
        <dbReference type="ARBA" id="ARBA00012438"/>
    </source>
</evidence>
<dbReference type="SUPFAM" id="SSF55874">
    <property type="entry name" value="ATPase domain of HSP90 chaperone/DNA topoisomerase II/histidine kinase"/>
    <property type="match status" value="1"/>
</dbReference>
<keyword evidence="12" id="KW-0067">ATP-binding</keyword>
<dbReference type="GO" id="GO:0005524">
    <property type="term" value="F:ATP binding"/>
    <property type="evidence" value="ECO:0007669"/>
    <property type="project" value="UniProtKB-KW"/>
</dbReference>
<evidence type="ECO:0000256" key="11">
    <source>
        <dbReference type="ARBA" id="ARBA00022777"/>
    </source>
</evidence>
<comment type="catalytic activity">
    <reaction evidence="1">
        <text>ATP + protein L-histidine = ADP + protein N-phospho-L-histidine.</text>
        <dbReference type="EC" id="2.7.13.3"/>
    </reaction>
</comment>
<dbReference type="Pfam" id="PF07730">
    <property type="entry name" value="HisKA_3"/>
    <property type="match status" value="1"/>
</dbReference>
<keyword evidence="15" id="KW-0411">Iron-sulfur</keyword>
<evidence type="ECO:0000256" key="18">
    <source>
        <dbReference type="SAM" id="Phobius"/>
    </source>
</evidence>
<protein>
    <recommendedName>
        <fullName evidence="5">Oxygen sensor histidine kinase NreB</fullName>
        <ecNumber evidence="4">2.7.13.3</ecNumber>
    </recommendedName>
    <alternativeName>
        <fullName evidence="17">Nitrogen regulation protein B</fullName>
    </alternativeName>
</protein>
<dbReference type="InterPro" id="IPR003594">
    <property type="entry name" value="HATPase_dom"/>
</dbReference>
<feature type="transmembrane region" description="Helical" evidence="18">
    <location>
        <begin position="20"/>
        <end position="39"/>
    </location>
</feature>
<proteinExistence type="predicted"/>
<dbReference type="GO" id="GO:0016020">
    <property type="term" value="C:membrane"/>
    <property type="evidence" value="ECO:0007669"/>
    <property type="project" value="InterPro"/>
</dbReference>
<keyword evidence="14" id="KW-0902">Two-component regulatory system</keyword>
<dbReference type="Proteomes" id="UP000602087">
    <property type="component" value="Unassembled WGS sequence"/>
</dbReference>
<feature type="transmembrane region" description="Helical" evidence="18">
    <location>
        <begin position="118"/>
        <end position="138"/>
    </location>
</feature>
<evidence type="ECO:0000256" key="10">
    <source>
        <dbReference type="ARBA" id="ARBA00022741"/>
    </source>
</evidence>
<evidence type="ECO:0000256" key="3">
    <source>
        <dbReference type="ARBA" id="ARBA00004496"/>
    </source>
</evidence>
<evidence type="ECO:0000256" key="14">
    <source>
        <dbReference type="ARBA" id="ARBA00023012"/>
    </source>
</evidence>
<keyword evidence="8" id="KW-0597">Phosphoprotein</keyword>
<keyword evidence="18" id="KW-1133">Transmembrane helix</keyword>
<evidence type="ECO:0000256" key="2">
    <source>
        <dbReference type="ARBA" id="ARBA00001966"/>
    </source>
</evidence>
<dbReference type="PANTHER" id="PTHR24421:SF10">
    <property type="entry name" value="NITRATE_NITRITE SENSOR PROTEIN NARQ"/>
    <property type="match status" value="1"/>
</dbReference>